<dbReference type="EMBL" id="OM869507">
    <property type="protein sequence ID" value="UPW40847.1"/>
    <property type="molecule type" value="Genomic_DNA"/>
</dbReference>
<keyword evidence="2" id="KW-0812">Transmembrane</keyword>
<keyword evidence="2" id="KW-0472">Membrane</keyword>
<name>A0A976N0N7_9VIRU</name>
<feature type="region of interest" description="Disordered" evidence="1">
    <location>
        <begin position="158"/>
        <end position="194"/>
    </location>
</feature>
<evidence type="ECO:0000313" key="3">
    <source>
        <dbReference type="EMBL" id="UPW40847.1"/>
    </source>
</evidence>
<reference evidence="3" key="1">
    <citation type="submission" date="2022-02" db="EMBL/GenBank/DDBJ databases">
        <title>Towards deciphering the DNA virus diversity associated with rodent species in the families Cricetidae and Heteromyidae.</title>
        <authorList>
            <person name="Lund M."/>
            <person name="Larsen B.B."/>
            <person name="Gryseels S."/>
            <person name="Kraberger S."/>
            <person name="Rowsey D.M."/>
            <person name="Steger L."/>
            <person name="Yule K.M."/>
            <person name="Upham N.S."/>
            <person name="Worobey M."/>
            <person name="Van Doorslaer K."/>
            <person name="Varsani A."/>
        </authorList>
    </citation>
    <scope>NUCLEOTIDE SEQUENCE</scope>
    <source>
        <strain evidence="3">UA08Rod_6488</strain>
    </source>
</reference>
<keyword evidence="2" id="KW-1133">Transmembrane helix</keyword>
<accession>A0A976N0N7</accession>
<sequence>MTWIDTLIDWIFENFCAVIAFFLFLVEFIYNGKYKKEIKNKMEGFKQTFSNVKQEYELDERLNKLVESGTTDLQELLNSSRGTCLEELLKKMLPSEVIVLSYQEQRDILHDDLDELTMAIDCAEEYREKFGMPLDASIQDIYKRVEDEAKALDKKIKEVSKNEKKTQGRVSQESTPVSEHGGEDAQAKSSQDVK</sequence>
<organism evidence="3">
    <name type="scientific">Sigmofec virus UA08Rod_6488</name>
    <dbReference type="NCBI Taxonomy" id="2929232"/>
    <lineage>
        <taxon>Viruses</taxon>
        <taxon>Monodnaviria</taxon>
        <taxon>Sangervirae</taxon>
        <taxon>Phixviricota</taxon>
        <taxon>Malgrandaviricetes</taxon>
        <taxon>Petitvirales</taxon>
        <taxon>Microviridae</taxon>
    </lineage>
</organism>
<protein>
    <submittedName>
        <fullName evidence="3">Uncharacterized protein</fullName>
    </submittedName>
</protein>
<proteinExistence type="predicted"/>
<feature type="compositionally biased region" description="Basic and acidic residues" evidence="1">
    <location>
        <begin position="180"/>
        <end position="194"/>
    </location>
</feature>
<evidence type="ECO:0000256" key="2">
    <source>
        <dbReference type="SAM" id="Phobius"/>
    </source>
</evidence>
<evidence type="ECO:0000256" key="1">
    <source>
        <dbReference type="SAM" id="MobiDB-lite"/>
    </source>
</evidence>
<feature type="compositionally biased region" description="Polar residues" evidence="1">
    <location>
        <begin position="168"/>
        <end position="177"/>
    </location>
</feature>
<feature type="transmembrane region" description="Helical" evidence="2">
    <location>
        <begin position="12"/>
        <end position="32"/>
    </location>
</feature>